<proteinExistence type="predicted"/>
<reference evidence="2 3" key="1">
    <citation type="submission" date="2018-06" db="EMBL/GenBank/DDBJ databases">
        <authorList>
            <consortium name="Pathogen Informatics"/>
            <person name="Doyle S."/>
        </authorList>
    </citation>
    <scope>NUCLEOTIDE SEQUENCE [LARGE SCALE GENOMIC DNA]</scope>
    <source>
        <strain evidence="2 3">NCTC11694</strain>
    </source>
</reference>
<feature type="region of interest" description="Disordered" evidence="1">
    <location>
        <begin position="38"/>
        <end position="58"/>
    </location>
</feature>
<dbReference type="Proteomes" id="UP000255050">
    <property type="component" value="Unassembled WGS sequence"/>
</dbReference>
<sequence>MLSYLSSHDTSLFREGGSTAAELLLLAPGAVQIFYGDESSRPFGPTGSDPLQGTRSDMNWQDVSGKAARSVTHWEKLGQFRARHPAIGMGKQTTLSMAKGYGFIRETGDDKVMVVWAGQQ</sequence>
<organism evidence="2 3">
    <name type="scientific">Klebsiella michiganensis</name>
    <dbReference type="NCBI Taxonomy" id="1134687"/>
    <lineage>
        <taxon>Bacteria</taxon>
        <taxon>Pseudomonadati</taxon>
        <taxon>Pseudomonadota</taxon>
        <taxon>Gammaproteobacteria</taxon>
        <taxon>Enterobacterales</taxon>
        <taxon>Enterobacteriaceae</taxon>
        <taxon>Klebsiella/Raoultella group</taxon>
        <taxon>Klebsiella</taxon>
    </lineage>
</organism>
<evidence type="ECO:0000313" key="2">
    <source>
        <dbReference type="EMBL" id="STR43142.1"/>
    </source>
</evidence>
<keyword evidence="2" id="KW-0326">Glycosidase</keyword>
<keyword evidence="2" id="KW-0378">Hydrolase</keyword>
<accession>A0A7H4M416</accession>
<dbReference type="InterPro" id="IPR017853">
    <property type="entry name" value="GH"/>
</dbReference>
<dbReference type="AlphaFoldDB" id="A0A7H4M416"/>
<evidence type="ECO:0000256" key="1">
    <source>
        <dbReference type="SAM" id="MobiDB-lite"/>
    </source>
</evidence>
<comment type="caution">
    <text evidence="2">The sequence shown here is derived from an EMBL/GenBank/DDBJ whole genome shotgun (WGS) entry which is preliminary data.</text>
</comment>
<name>A0A7H4M416_9ENTR</name>
<dbReference type="SUPFAM" id="SSF51445">
    <property type="entry name" value="(Trans)glycosidases"/>
    <property type="match status" value="1"/>
</dbReference>
<dbReference type="EMBL" id="UGJR01000002">
    <property type="protein sequence ID" value="STR43142.1"/>
    <property type="molecule type" value="Genomic_DNA"/>
</dbReference>
<dbReference type="EC" id="3.2.1.1" evidence="2"/>
<dbReference type="GO" id="GO:0004556">
    <property type="term" value="F:alpha-amylase activity"/>
    <property type="evidence" value="ECO:0007669"/>
    <property type="project" value="UniProtKB-EC"/>
</dbReference>
<feature type="compositionally biased region" description="Polar residues" evidence="1">
    <location>
        <begin position="49"/>
        <end position="58"/>
    </location>
</feature>
<protein>
    <submittedName>
        <fullName evidence="2">Periplasmic alpha-amylase</fullName>
        <ecNumber evidence="2">3.2.1.1</ecNumber>
    </submittedName>
</protein>
<dbReference type="Gene3D" id="3.20.20.80">
    <property type="entry name" value="Glycosidases"/>
    <property type="match status" value="1"/>
</dbReference>
<evidence type="ECO:0000313" key="3">
    <source>
        <dbReference type="Proteomes" id="UP000255050"/>
    </source>
</evidence>
<gene>
    <name evidence="2" type="primary">malS_1</name>
    <name evidence="2" type="ORF">NCTC11694_04402</name>
</gene>